<reference evidence="4 5" key="1">
    <citation type="journal article" date="2018" name="Nat. Biotechnol.">
        <title>A standardized bacterial taxonomy based on genome phylogeny substantially revises the tree of life.</title>
        <authorList>
            <person name="Parks D.H."/>
            <person name="Chuvochina M."/>
            <person name="Waite D.W."/>
            <person name="Rinke C."/>
            <person name="Skarshewski A."/>
            <person name="Chaumeil P.A."/>
            <person name="Hugenholtz P."/>
        </authorList>
    </citation>
    <scope>NUCLEOTIDE SEQUENCE [LARGE SCALE GENOMIC DNA]</scope>
    <source>
        <strain evidence="4">UBA11728</strain>
    </source>
</reference>
<proteinExistence type="predicted"/>
<organism evidence="4 5">
    <name type="scientific">Lachnoclostridium phytofermentans</name>
    <dbReference type="NCBI Taxonomy" id="66219"/>
    <lineage>
        <taxon>Bacteria</taxon>
        <taxon>Bacillati</taxon>
        <taxon>Bacillota</taxon>
        <taxon>Clostridia</taxon>
        <taxon>Lachnospirales</taxon>
        <taxon>Lachnospiraceae</taxon>
    </lineage>
</organism>
<dbReference type="InterPro" id="IPR038765">
    <property type="entry name" value="Papain-like_cys_pep_sf"/>
</dbReference>
<keyword evidence="2" id="KW-0732">Signal</keyword>
<evidence type="ECO:0000256" key="1">
    <source>
        <dbReference type="SAM" id="MobiDB-lite"/>
    </source>
</evidence>
<dbReference type="Gene3D" id="3.10.620.30">
    <property type="match status" value="1"/>
</dbReference>
<feature type="domain" description="Transglutaminase-like" evidence="3">
    <location>
        <begin position="245"/>
        <end position="347"/>
    </location>
</feature>
<accession>A0A3D2X6B5</accession>
<gene>
    <name evidence="4" type="ORF">DHW61_09775</name>
</gene>
<dbReference type="InterPro" id="IPR002931">
    <property type="entry name" value="Transglutaminase-like"/>
</dbReference>
<dbReference type="AlphaFoldDB" id="A0A3D2X6B5"/>
<comment type="caution">
    <text evidence="4">The sequence shown here is derived from an EMBL/GenBank/DDBJ whole genome shotgun (WGS) entry which is preliminary data.</text>
</comment>
<dbReference type="InterPro" id="IPR052557">
    <property type="entry name" value="CAP/Cytokinesis_protein"/>
</dbReference>
<dbReference type="Proteomes" id="UP000262969">
    <property type="component" value="Unassembled WGS sequence"/>
</dbReference>
<dbReference type="Pfam" id="PF01841">
    <property type="entry name" value="Transglut_core"/>
    <property type="match status" value="1"/>
</dbReference>
<evidence type="ECO:0000313" key="4">
    <source>
        <dbReference type="EMBL" id="HCL02681.1"/>
    </source>
</evidence>
<feature type="region of interest" description="Disordered" evidence="1">
    <location>
        <begin position="26"/>
        <end position="56"/>
    </location>
</feature>
<name>A0A3D2X6B5_9FIRM</name>
<dbReference type="GO" id="GO:0005737">
    <property type="term" value="C:cytoplasm"/>
    <property type="evidence" value="ECO:0007669"/>
    <property type="project" value="TreeGrafter"/>
</dbReference>
<evidence type="ECO:0000256" key="2">
    <source>
        <dbReference type="SAM" id="SignalP"/>
    </source>
</evidence>
<protein>
    <recommendedName>
        <fullName evidence="3">Transglutaminase-like domain-containing protein</fullName>
    </recommendedName>
</protein>
<dbReference type="PROSITE" id="PS51257">
    <property type="entry name" value="PROKAR_LIPOPROTEIN"/>
    <property type="match status" value="1"/>
</dbReference>
<feature type="compositionally biased region" description="Polar residues" evidence="1">
    <location>
        <begin position="26"/>
        <end position="44"/>
    </location>
</feature>
<evidence type="ECO:0000259" key="3">
    <source>
        <dbReference type="Pfam" id="PF01841"/>
    </source>
</evidence>
<dbReference type="SUPFAM" id="SSF54001">
    <property type="entry name" value="Cysteine proteinases"/>
    <property type="match status" value="1"/>
</dbReference>
<feature type="chain" id="PRO_5039471997" description="Transglutaminase-like domain-containing protein" evidence="2">
    <location>
        <begin position="19"/>
        <end position="388"/>
    </location>
</feature>
<dbReference type="PANTHER" id="PTHR46333">
    <property type="entry name" value="CYTOKINESIS PROTEIN 3"/>
    <property type="match status" value="1"/>
</dbReference>
<dbReference type="EMBL" id="DPVV01000320">
    <property type="protein sequence ID" value="HCL02681.1"/>
    <property type="molecule type" value="Genomic_DNA"/>
</dbReference>
<evidence type="ECO:0000313" key="5">
    <source>
        <dbReference type="Proteomes" id="UP000262969"/>
    </source>
</evidence>
<feature type="signal peptide" evidence="2">
    <location>
        <begin position="1"/>
        <end position="18"/>
    </location>
</feature>
<dbReference type="PANTHER" id="PTHR46333:SF2">
    <property type="entry name" value="CYTOKINESIS PROTEIN 3"/>
    <property type="match status" value="1"/>
</dbReference>
<sequence length="388" mass="44250">MNRYMIIIVLLSCTLLTACKTIQTDSNNQLPPSPTTEPNDTITPEPSKGPDISQQKKEELETTINTVNSEQDIIDVLIEGIPLFCEKLSFDLGNIVLSNELPDLFVQNAYYKVTSQQPSLKYVYETKIQYNEETKIATCELMYMPFKFGFHDSEVLSNTHLVYTLKDLISIAQDNLTGASVDIRIMNPNLDVDDMQKALQQVGYGYIVCELNKDATQITMSPTYSRTIEECLSYIKDTELLADEILKDIVSDSMTDDEKIVAVYSYVAENTAYDYRYYTNRNEMPYESMTAYGVLKDNLAICGGYSWAVRLLLDRIGIECYNVTGLLSGESHMWNIIKYEDKYLYFDTTNDAGLTPDLGFRNFAMTVEQASQSHEWDDEFLEHLLAEK</sequence>